<evidence type="ECO:0000313" key="2">
    <source>
        <dbReference type="EMBL" id="XBQ24617.1"/>
    </source>
</evidence>
<protein>
    <submittedName>
        <fullName evidence="2">Antibiotic biosynthesis monooxygenase</fullName>
    </submittedName>
</protein>
<dbReference type="InterPro" id="IPR011008">
    <property type="entry name" value="Dimeric_a/b-barrel"/>
</dbReference>
<gene>
    <name evidence="2" type="ORF">ABNE31_06780</name>
</gene>
<feature type="domain" description="ABM" evidence="1">
    <location>
        <begin position="36"/>
        <end position="125"/>
    </location>
</feature>
<keyword evidence="2" id="KW-0503">Monooxygenase</keyword>
<dbReference type="RefSeq" id="WP_349352822.1">
    <property type="nucleotide sequence ID" value="NZ_CP157804.1"/>
</dbReference>
<dbReference type="AlphaFoldDB" id="A0AAU7N3X1"/>
<accession>A0AAU7N3X1</accession>
<name>A0AAU7N3X1_9FLAO</name>
<dbReference type="GO" id="GO:0004497">
    <property type="term" value="F:monooxygenase activity"/>
    <property type="evidence" value="ECO:0007669"/>
    <property type="project" value="UniProtKB-KW"/>
</dbReference>
<evidence type="ECO:0000259" key="1">
    <source>
        <dbReference type="PROSITE" id="PS51725"/>
    </source>
</evidence>
<keyword evidence="2" id="KW-0560">Oxidoreductase</keyword>
<organism evidence="2">
    <name type="scientific">Flagellimonas sp. MMG031</name>
    <dbReference type="NCBI Taxonomy" id="3158549"/>
    <lineage>
        <taxon>Bacteria</taxon>
        <taxon>Pseudomonadati</taxon>
        <taxon>Bacteroidota</taxon>
        <taxon>Flavobacteriia</taxon>
        <taxon>Flavobacteriales</taxon>
        <taxon>Flavobacteriaceae</taxon>
        <taxon>Flagellimonas</taxon>
    </lineage>
</organism>
<dbReference type="InterPro" id="IPR007138">
    <property type="entry name" value="ABM_dom"/>
</dbReference>
<dbReference type="KEGG" id="fld:ABNE31_06780"/>
<dbReference type="PROSITE" id="PS51725">
    <property type="entry name" value="ABM"/>
    <property type="match status" value="1"/>
</dbReference>
<dbReference type="Pfam" id="PF03992">
    <property type="entry name" value="ABM"/>
    <property type="match status" value="1"/>
</dbReference>
<reference evidence="2" key="1">
    <citation type="submission" date="2024-05" db="EMBL/GenBank/DDBJ databases">
        <title>Draft Genome Sequences of Flagellimonas sp. MMG031 and Marinobacter sp. MMG032 Isolated from the dinoflagellate Symbiodinium pilosum.</title>
        <authorList>
            <person name="Shikuma N.J."/>
            <person name="Farrell M.V."/>
        </authorList>
    </citation>
    <scope>NUCLEOTIDE SEQUENCE</scope>
    <source>
        <strain evidence="2">MMG031</strain>
    </source>
</reference>
<dbReference type="EMBL" id="CP157804">
    <property type="protein sequence ID" value="XBQ24617.1"/>
    <property type="molecule type" value="Genomic_DNA"/>
</dbReference>
<dbReference type="Gene3D" id="3.30.70.100">
    <property type="match status" value="1"/>
</dbReference>
<proteinExistence type="predicted"/>
<sequence>MKTPKHIASVATLLIVTVFLIGWGVEQDTVTTEPTTIVVLKFKAQPNKSDQAISALNKLFEKVKEEPNFVSIKLHIDPVDHTNIMLYEEWEDQSYYNNEHMNTAHLQSFMANSVNFLTGPPEISFWEVKGVID</sequence>
<dbReference type="SUPFAM" id="SSF54909">
    <property type="entry name" value="Dimeric alpha+beta barrel"/>
    <property type="match status" value="1"/>
</dbReference>